<dbReference type="PROSITE" id="PS50011">
    <property type="entry name" value="PROTEIN_KINASE_DOM"/>
    <property type="match status" value="1"/>
</dbReference>
<evidence type="ECO:0000256" key="9">
    <source>
        <dbReference type="PROSITE-ProRule" id="PRU10141"/>
    </source>
</evidence>
<comment type="catalytic activity">
    <reaction evidence="7">
        <text>L-threonyl-[protein] + ATP = O-phospho-L-threonyl-[protein] + ADP + H(+)</text>
        <dbReference type="Rhea" id="RHEA:46608"/>
        <dbReference type="Rhea" id="RHEA-COMP:11060"/>
        <dbReference type="Rhea" id="RHEA-COMP:11605"/>
        <dbReference type="ChEBI" id="CHEBI:15378"/>
        <dbReference type="ChEBI" id="CHEBI:30013"/>
        <dbReference type="ChEBI" id="CHEBI:30616"/>
        <dbReference type="ChEBI" id="CHEBI:61977"/>
        <dbReference type="ChEBI" id="CHEBI:456216"/>
        <dbReference type="EC" id="2.7.11.1"/>
    </reaction>
</comment>
<evidence type="ECO:0000256" key="6">
    <source>
        <dbReference type="ARBA" id="ARBA00022840"/>
    </source>
</evidence>
<comment type="caution">
    <text evidence="11">The sequence shown here is derived from an EMBL/GenBank/DDBJ whole genome shotgun (WGS) entry which is preliminary data.</text>
</comment>
<evidence type="ECO:0000313" key="12">
    <source>
        <dbReference type="Proteomes" id="UP000803884"/>
    </source>
</evidence>
<dbReference type="GO" id="GO:0000245">
    <property type="term" value="P:spliceosomal complex assembly"/>
    <property type="evidence" value="ECO:0007669"/>
    <property type="project" value="TreeGrafter"/>
</dbReference>
<keyword evidence="12" id="KW-1185">Reference proteome</keyword>
<dbReference type="SUPFAM" id="SSF56112">
    <property type="entry name" value="Protein kinase-like (PK-like)"/>
    <property type="match status" value="1"/>
</dbReference>
<gene>
    <name evidence="11" type="ORF">WHR41_05971</name>
</gene>
<keyword evidence="5" id="KW-0418">Kinase</keyword>
<dbReference type="AlphaFoldDB" id="A0AB34KPP9"/>
<dbReference type="PANTHER" id="PTHR47634">
    <property type="entry name" value="PROTEIN KINASE DOMAIN-CONTAINING PROTEIN-RELATED"/>
    <property type="match status" value="1"/>
</dbReference>
<evidence type="ECO:0000256" key="3">
    <source>
        <dbReference type="ARBA" id="ARBA00022679"/>
    </source>
</evidence>
<dbReference type="InterPro" id="IPR011009">
    <property type="entry name" value="Kinase-like_dom_sf"/>
</dbReference>
<dbReference type="GO" id="GO:0050684">
    <property type="term" value="P:regulation of mRNA processing"/>
    <property type="evidence" value="ECO:0007669"/>
    <property type="project" value="TreeGrafter"/>
</dbReference>
<dbReference type="Pfam" id="PF00069">
    <property type="entry name" value="Pkinase"/>
    <property type="match status" value="1"/>
</dbReference>
<protein>
    <recommendedName>
        <fullName evidence="1">non-specific serine/threonine protein kinase</fullName>
        <ecNumber evidence="1">2.7.11.1</ecNumber>
    </recommendedName>
</protein>
<feature type="binding site" evidence="9">
    <location>
        <position position="110"/>
    </location>
    <ligand>
        <name>ATP</name>
        <dbReference type="ChEBI" id="CHEBI:30616"/>
    </ligand>
</feature>
<dbReference type="GO" id="GO:0005524">
    <property type="term" value="F:ATP binding"/>
    <property type="evidence" value="ECO:0007669"/>
    <property type="project" value="UniProtKB-UniRule"/>
</dbReference>
<sequence>MRRLLPCVRVAARASSSAVTCRTSWNTRVSFPAQHRMISTTSCELLDSDSLIEEERLRGYRAGHYYPVRIGDVFQDRYSIIGKLGYGTSSTVWLCHDLQNPKEKTYVALKVCTNCSQLPCELAIYNHIDSVSSEHAGRDRVRRLLESFEINGPHGTHACLVHEALGMNLEELRELVPGRMFAADLIRQTLREVLRGLHFLHEEAGVIHTDIQPKNILLGVLDNSAFVRFERDELERPMPRKKLPDRTVYVSRPMPLAKGPPSLCDLGEARFYHPGNIGLVMPDLYRAPEAVLEMPWSYSIDLWGFAMTLWDLFEPERLFTPHNEDGRYSEHRHLAQMVAIMGPPPLDFLRRSDKSMLFWDDQGAWKGEVPIPDITLESAEKRLAGDEKKLFLDFLRKILQWKPEDRQDIRTVFMDEWLLADLIESGEVVQE</sequence>
<dbReference type="InterPro" id="IPR051334">
    <property type="entry name" value="SRPK"/>
</dbReference>
<evidence type="ECO:0000259" key="10">
    <source>
        <dbReference type="PROSITE" id="PS50011"/>
    </source>
</evidence>
<reference evidence="11 12" key="1">
    <citation type="journal article" date="2020" name="Microbiol. Resour. Announc.">
        <title>Draft Genome Sequence of a Cladosporium Species Isolated from the Mesophotic Ascidian Didemnum maculosum.</title>
        <authorList>
            <person name="Gioti A."/>
            <person name="Siaperas R."/>
            <person name="Nikolaivits E."/>
            <person name="Le Goff G."/>
            <person name="Ouazzani J."/>
            <person name="Kotoulas G."/>
            <person name="Topakas E."/>
        </authorList>
    </citation>
    <scope>NUCLEOTIDE SEQUENCE [LARGE SCALE GENOMIC DNA]</scope>
    <source>
        <strain evidence="11 12">TM138-S3</strain>
    </source>
</reference>
<evidence type="ECO:0000313" key="11">
    <source>
        <dbReference type="EMBL" id="KAL1585696.1"/>
    </source>
</evidence>
<keyword evidence="6 9" id="KW-0067">ATP-binding</keyword>
<keyword evidence="3" id="KW-0808">Transferase</keyword>
<evidence type="ECO:0000256" key="5">
    <source>
        <dbReference type="ARBA" id="ARBA00022777"/>
    </source>
</evidence>
<dbReference type="GO" id="GO:0004674">
    <property type="term" value="F:protein serine/threonine kinase activity"/>
    <property type="evidence" value="ECO:0007669"/>
    <property type="project" value="UniProtKB-KW"/>
</dbReference>
<proteinExistence type="predicted"/>
<dbReference type="PANTHER" id="PTHR47634:SF9">
    <property type="entry name" value="PROTEIN KINASE DOMAIN-CONTAINING PROTEIN-RELATED"/>
    <property type="match status" value="1"/>
</dbReference>
<dbReference type="PROSITE" id="PS00107">
    <property type="entry name" value="PROTEIN_KINASE_ATP"/>
    <property type="match status" value="1"/>
</dbReference>
<evidence type="ECO:0000256" key="8">
    <source>
        <dbReference type="ARBA" id="ARBA00048679"/>
    </source>
</evidence>
<dbReference type="Gene3D" id="1.10.510.10">
    <property type="entry name" value="Transferase(Phosphotransferase) domain 1"/>
    <property type="match status" value="1"/>
</dbReference>
<evidence type="ECO:0000256" key="1">
    <source>
        <dbReference type="ARBA" id="ARBA00012513"/>
    </source>
</evidence>
<evidence type="ECO:0000256" key="7">
    <source>
        <dbReference type="ARBA" id="ARBA00047899"/>
    </source>
</evidence>
<dbReference type="EC" id="2.7.11.1" evidence="1"/>
<keyword evidence="2" id="KW-0723">Serine/threonine-protein kinase</keyword>
<organism evidence="11 12">
    <name type="scientific">Cladosporium halotolerans</name>
    <dbReference type="NCBI Taxonomy" id="1052096"/>
    <lineage>
        <taxon>Eukaryota</taxon>
        <taxon>Fungi</taxon>
        <taxon>Dikarya</taxon>
        <taxon>Ascomycota</taxon>
        <taxon>Pezizomycotina</taxon>
        <taxon>Dothideomycetes</taxon>
        <taxon>Dothideomycetidae</taxon>
        <taxon>Cladosporiales</taxon>
        <taxon>Cladosporiaceae</taxon>
        <taxon>Cladosporium</taxon>
    </lineage>
</organism>
<name>A0AB34KPP9_9PEZI</name>
<evidence type="ECO:0000256" key="4">
    <source>
        <dbReference type="ARBA" id="ARBA00022741"/>
    </source>
</evidence>
<accession>A0AB34KPP9</accession>
<dbReference type="Gene3D" id="3.30.200.20">
    <property type="entry name" value="Phosphorylase Kinase, domain 1"/>
    <property type="match status" value="1"/>
</dbReference>
<evidence type="ECO:0000256" key="2">
    <source>
        <dbReference type="ARBA" id="ARBA00022527"/>
    </source>
</evidence>
<dbReference type="Proteomes" id="UP000803884">
    <property type="component" value="Unassembled WGS sequence"/>
</dbReference>
<comment type="catalytic activity">
    <reaction evidence="8">
        <text>L-seryl-[protein] + ATP = O-phospho-L-seryl-[protein] + ADP + H(+)</text>
        <dbReference type="Rhea" id="RHEA:17989"/>
        <dbReference type="Rhea" id="RHEA-COMP:9863"/>
        <dbReference type="Rhea" id="RHEA-COMP:11604"/>
        <dbReference type="ChEBI" id="CHEBI:15378"/>
        <dbReference type="ChEBI" id="CHEBI:29999"/>
        <dbReference type="ChEBI" id="CHEBI:30616"/>
        <dbReference type="ChEBI" id="CHEBI:83421"/>
        <dbReference type="ChEBI" id="CHEBI:456216"/>
        <dbReference type="EC" id="2.7.11.1"/>
    </reaction>
</comment>
<dbReference type="InterPro" id="IPR000719">
    <property type="entry name" value="Prot_kinase_dom"/>
</dbReference>
<dbReference type="GeneID" id="96007414"/>
<feature type="domain" description="Protein kinase" evidence="10">
    <location>
        <begin position="78"/>
        <end position="418"/>
    </location>
</feature>
<dbReference type="SMART" id="SM00220">
    <property type="entry name" value="S_TKc"/>
    <property type="match status" value="1"/>
</dbReference>
<dbReference type="RefSeq" id="XP_069228802.1">
    <property type="nucleotide sequence ID" value="XM_069374576.1"/>
</dbReference>
<dbReference type="InterPro" id="IPR017441">
    <property type="entry name" value="Protein_kinase_ATP_BS"/>
</dbReference>
<dbReference type="EMBL" id="JAAQHG020000018">
    <property type="protein sequence ID" value="KAL1585696.1"/>
    <property type="molecule type" value="Genomic_DNA"/>
</dbReference>
<keyword evidence="4 9" id="KW-0547">Nucleotide-binding</keyword>